<feature type="signal peptide" evidence="1">
    <location>
        <begin position="1"/>
        <end position="24"/>
    </location>
</feature>
<evidence type="ECO:0000256" key="1">
    <source>
        <dbReference type="SAM" id="SignalP"/>
    </source>
</evidence>
<evidence type="ECO:0008006" key="4">
    <source>
        <dbReference type="Google" id="ProtNLM"/>
    </source>
</evidence>
<name>A0ABP3SL91_9ACTN</name>
<keyword evidence="1" id="KW-0732">Signal</keyword>
<protein>
    <recommendedName>
        <fullName evidence="4">Choice-of-anchor D domain-containing protein</fullName>
    </recommendedName>
</protein>
<dbReference type="EMBL" id="BAAAHE010000068">
    <property type="protein sequence ID" value="GAA0639069.1"/>
    <property type="molecule type" value="Genomic_DNA"/>
</dbReference>
<dbReference type="RefSeq" id="WP_344609830.1">
    <property type="nucleotide sequence ID" value="NZ_BAAAHE010000068.1"/>
</dbReference>
<feature type="chain" id="PRO_5045478536" description="Choice-of-anchor D domain-containing protein" evidence="1">
    <location>
        <begin position="25"/>
        <end position="175"/>
    </location>
</feature>
<evidence type="ECO:0000313" key="3">
    <source>
        <dbReference type="Proteomes" id="UP001500957"/>
    </source>
</evidence>
<comment type="caution">
    <text evidence="2">The sequence shown here is derived from an EMBL/GenBank/DDBJ whole genome shotgun (WGS) entry which is preliminary data.</text>
</comment>
<sequence>MTPRATFWVAAAAVLSLVSPGAWGAWHGTGNRNAPLASARVGYQLTGSNVTGGGTGYSGSFVLPLLGLASDTFSVKNTGTAPETITATVGVGGVNIGSLTVYGCPNTFSGVTCTGRVTLTTSPGPFTMATSLAPGATYNLAVQITGILGLGVTVTIPANSITLAWVGGGANRTSG</sequence>
<keyword evidence="3" id="KW-1185">Reference proteome</keyword>
<reference evidence="3" key="1">
    <citation type="journal article" date="2019" name="Int. J. Syst. Evol. Microbiol.">
        <title>The Global Catalogue of Microorganisms (GCM) 10K type strain sequencing project: providing services to taxonomists for standard genome sequencing and annotation.</title>
        <authorList>
            <consortium name="The Broad Institute Genomics Platform"/>
            <consortium name="The Broad Institute Genome Sequencing Center for Infectious Disease"/>
            <person name="Wu L."/>
            <person name="Ma J."/>
        </authorList>
    </citation>
    <scope>NUCLEOTIDE SEQUENCE [LARGE SCALE GENOMIC DNA]</scope>
    <source>
        <strain evidence="3">JCM 10671</strain>
    </source>
</reference>
<dbReference type="Proteomes" id="UP001500957">
    <property type="component" value="Unassembled WGS sequence"/>
</dbReference>
<proteinExistence type="predicted"/>
<accession>A0ABP3SL91</accession>
<organism evidence="2 3">
    <name type="scientific">Sporichthya brevicatena</name>
    <dbReference type="NCBI Taxonomy" id="171442"/>
    <lineage>
        <taxon>Bacteria</taxon>
        <taxon>Bacillati</taxon>
        <taxon>Actinomycetota</taxon>
        <taxon>Actinomycetes</taxon>
        <taxon>Sporichthyales</taxon>
        <taxon>Sporichthyaceae</taxon>
        <taxon>Sporichthya</taxon>
    </lineage>
</organism>
<evidence type="ECO:0000313" key="2">
    <source>
        <dbReference type="EMBL" id="GAA0639069.1"/>
    </source>
</evidence>
<gene>
    <name evidence="2" type="ORF">GCM10009547_48940</name>
</gene>